<dbReference type="GO" id="GO:0005634">
    <property type="term" value="C:nucleus"/>
    <property type="evidence" value="ECO:0007669"/>
    <property type="project" value="UniProtKB-SubCell"/>
</dbReference>
<dbReference type="EMBL" id="AXCM01000026">
    <property type="status" value="NOT_ANNOTATED_CDS"/>
    <property type="molecule type" value="Genomic_DNA"/>
</dbReference>
<feature type="region of interest" description="Disordered" evidence="11">
    <location>
        <begin position="188"/>
        <end position="219"/>
    </location>
</feature>
<dbReference type="GO" id="GO:0043005">
    <property type="term" value="C:neuron projection"/>
    <property type="evidence" value="ECO:0007669"/>
    <property type="project" value="UniProtKB-SubCell"/>
</dbReference>
<keyword evidence="5" id="KW-0802">TPR repeat</keyword>
<evidence type="ECO:0000256" key="8">
    <source>
        <dbReference type="ARBA" id="ARBA00023273"/>
    </source>
</evidence>
<reference evidence="14" key="2">
    <citation type="submission" date="2020-05" db="UniProtKB">
        <authorList>
            <consortium name="EnsemblMetazoa"/>
        </authorList>
    </citation>
    <scope>IDENTIFICATION</scope>
    <source>
        <strain evidence="14">A-37</strain>
    </source>
</reference>
<dbReference type="InterPro" id="IPR007052">
    <property type="entry name" value="CS_dom"/>
</dbReference>
<dbReference type="GO" id="GO:0036158">
    <property type="term" value="P:outer dynein arm assembly"/>
    <property type="evidence" value="ECO:0007669"/>
    <property type="project" value="TreeGrafter"/>
</dbReference>
<dbReference type="Proteomes" id="UP000075883">
    <property type="component" value="Unassembled WGS sequence"/>
</dbReference>
<evidence type="ECO:0000256" key="5">
    <source>
        <dbReference type="ARBA" id="ARBA00022803"/>
    </source>
</evidence>
<evidence type="ECO:0000259" key="13">
    <source>
        <dbReference type="PROSITE" id="PS51203"/>
    </source>
</evidence>
<accession>A0A182M6D7</accession>
<dbReference type="PANTHER" id="PTHR46492">
    <property type="entry name" value="DYNEIN ASSEMBLY FACTOR 4, AXONEMAL"/>
    <property type="match status" value="1"/>
</dbReference>
<dbReference type="CDD" id="cd06469">
    <property type="entry name" value="p23_DYX1C1_like"/>
    <property type="match status" value="1"/>
</dbReference>
<dbReference type="GO" id="GO:0003341">
    <property type="term" value="P:cilium movement"/>
    <property type="evidence" value="ECO:0007669"/>
    <property type="project" value="InterPro"/>
</dbReference>
<keyword evidence="7" id="KW-0539">Nucleus</keyword>
<feature type="region of interest" description="Disordered" evidence="11">
    <location>
        <begin position="43"/>
        <end position="62"/>
    </location>
</feature>
<dbReference type="InterPro" id="IPR037894">
    <property type="entry name" value="CS_DYX1C1"/>
</dbReference>
<feature type="domain" description="CS" evidence="13">
    <location>
        <begin position="72"/>
        <end position="169"/>
    </location>
</feature>
<dbReference type="Gene3D" id="1.25.40.10">
    <property type="entry name" value="Tetratricopeptide repeat domain"/>
    <property type="match status" value="1"/>
</dbReference>
<feature type="region of interest" description="Disordered" evidence="11">
    <location>
        <begin position="244"/>
        <end position="282"/>
    </location>
</feature>
<evidence type="ECO:0000256" key="7">
    <source>
        <dbReference type="ARBA" id="ARBA00023242"/>
    </source>
</evidence>
<protein>
    <recommendedName>
        <fullName evidence="10">Dynein axonemal assembly factor 4</fullName>
    </recommendedName>
</protein>
<dbReference type="FunFam" id="1.25.40.10:FF:000176">
    <property type="entry name" value="dynein assembly factor 4, axonemal isoform X1"/>
    <property type="match status" value="1"/>
</dbReference>
<dbReference type="SUPFAM" id="SSF49764">
    <property type="entry name" value="HSP20-like chaperones"/>
    <property type="match status" value="1"/>
</dbReference>
<dbReference type="SUPFAM" id="SSF48452">
    <property type="entry name" value="TPR-like"/>
    <property type="match status" value="1"/>
</dbReference>
<feature type="signal peptide" evidence="12">
    <location>
        <begin position="1"/>
        <end position="18"/>
    </location>
</feature>
<dbReference type="VEuPathDB" id="VectorBase:ACUA010602"/>
<keyword evidence="6" id="KW-0524">Neurogenesis</keyword>
<dbReference type="SMART" id="SM00028">
    <property type="entry name" value="TPR"/>
    <property type="match status" value="2"/>
</dbReference>
<keyword evidence="12" id="KW-0732">Signal</keyword>
<feature type="compositionally biased region" description="Basic and acidic residues" evidence="11">
    <location>
        <begin position="188"/>
        <end position="204"/>
    </location>
</feature>
<evidence type="ECO:0000313" key="14">
    <source>
        <dbReference type="EnsemblMetazoa" id="ACUA010602-PA"/>
    </source>
</evidence>
<dbReference type="PANTHER" id="PTHR46492:SF1">
    <property type="entry name" value="DYNEIN AXONEMAL ASSEMBLY FACTOR 4"/>
    <property type="match status" value="1"/>
</dbReference>
<dbReference type="InterPro" id="IPR019734">
    <property type="entry name" value="TPR_rpt"/>
</dbReference>
<dbReference type="InterPro" id="IPR011990">
    <property type="entry name" value="TPR-like_helical_dom_sf"/>
</dbReference>
<dbReference type="EMBL" id="AXCM01000025">
    <property type="status" value="NOT_ANNOTATED_CDS"/>
    <property type="molecule type" value="Genomic_DNA"/>
</dbReference>
<organism evidence="14 15">
    <name type="scientific">Anopheles culicifacies</name>
    <dbReference type="NCBI Taxonomy" id="139723"/>
    <lineage>
        <taxon>Eukaryota</taxon>
        <taxon>Metazoa</taxon>
        <taxon>Ecdysozoa</taxon>
        <taxon>Arthropoda</taxon>
        <taxon>Hexapoda</taxon>
        <taxon>Insecta</taxon>
        <taxon>Pterygota</taxon>
        <taxon>Neoptera</taxon>
        <taxon>Endopterygota</taxon>
        <taxon>Diptera</taxon>
        <taxon>Nematocera</taxon>
        <taxon>Culicoidea</taxon>
        <taxon>Culicidae</taxon>
        <taxon>Anophelinae</taxon>
        <taxon>Anopheles</taxon>
        <taxon>culicifacies species complex</taxon>
    </lineage>
</organism>
<keyword evidence="3" id="KW-0963">Cytoplasm</keyword>
<evidence type="ECO:0000256" key="1">
    <source>
        <dbReference type="ARBA" id="ARBA00004123"/>
    </source>
</evidence>
<keyword evidence="15" id="KW-1185">Reference proteome</keyword>
<evidence type="ECO:0000256" key="4">
    <source>
        <dbReference type="ARBA" id="ARBA00022737"/>
    </source>
</evidence>
<dbReference type="GO" id="GO:0007399">
    <property type="term" value="P:nervous system development"/>
    <property type="evidence" value="ECO:0007669"/>
    <property type="project" value="UniProtKB-KW"/>
</dbReference>
<evidence type="ECO:0000256" key="6">
    <source>
        <dbReference type="ARBA" id="ARBA00022902"/>
    </source>
</evidence>
<dbReference type="GO" id="GO:0036159">
    <property type="term" value="P:inner dynein arm assembly"/>
    <property type="evidence" value="ECO:0007669"/>
    <property type="project" value="TreeGrafter"/>
</dbReference>
<evidence type="ECO:0000256" key="9">
    <source>
        <dbReference type="ARBA" id="ARBA00024190"/>
    </source>
</evidence>
<comment type="subcellular location">
    <subcellularLocation>
        <location evidence="2">Cell projection</location>
        <location evidence="2">Neuron projection</location>
    </subcellularLocation>
    <subcellularLocation>
        <location evidence="9">Dynein axonemal particle</location>
    </subcellularLocation>
    <subcellularLocation>
        <location evidence="1">Nucleus</location>
    </subcellularLocation>
</comment>
<feature type="compositionally biased region" description="Basic and acidic residues" evidence="11">
    <location>
        <begin position="244"/>
        <end position="260"/>
    </location>
</feature>
<evidence type="ECO:0000256" key="12">
    <source>
        <dbReference type="SAM" id="SignalP"/>
    </source>
</evidence>
<dbReference type="PROSITE" id="PS51203">
    <property type="entry name" value="CS"/>
    <property type="match status" value="1"/>
</dbReference>
<dbReference type="STRING" id="139723.A0A182M6D7"/>
<dbReference type="InterPro" id="IPR008978">
    <property type="entry name" value="HSP20-like_chaperone"/>
</dbReference>
<dbReference type="AlphaFoldDB" id="A0A182M6D7"/>
<evidence type="ECO:0000256" key="10">
    <source>
        <dbReference type="ARBA" id="ARBA00024430"/>
    </source>
</evidence>
<evidence type="ECO:0000313" key="15">
    <source>
        <dbReference type="Proteomes" id="UP000075883"/>
    </source>
</evidence>
<reference evidence="15" key="1">
    <citation type="submission" date="2013-09" db="EMBL/GenBank/DDBJ databases">
        <title>The Genome Sequence of Anopheles culicifacies species A.</title>
        <authorList>
            <consortium name="The Broad Institute Genomics Platform"/>
            <person name="Neafsey D.E."/>
            <person name="Besansky N."/>
            <person name="Howell P."/>
            <person name="Walton C."/>
            <person name="Young S.K."/>
            <person name="Zeng Q."/>
            <person name="Gargeya S."/>
            <person name="Fitzgerald M."/>
            <person name="Haas B."/>
            <person name="Abouelleil A."/>
            <person name="Allen A.W."/>
            <person name="Alvarado L."/>
            <person name="Arachchi H.M."/>
            <person name="Berlin A.M."/>
            <person name="Chapman S.B."/>
            <person name="Gainer-Dewar J."/>
            <person name="Goldberg J."/>
            <person name="Griggs A."/>
            <person name="Gujja S."/>
            <person name="Hansen M."/>
            <person name="Howarth C."/>
            <person name="Imamovic A."/>
            <person name="Ireland A."/>
            <person name="Larimer J."/>
            <person name="McCowan C."/>
            <person name="Murphy C."/>
            <person name="Pearson M."/>
            <person name="Poon T.W."/>
            <person name="Priest M."/>
            <person name="Roberts A."/>
            <person name="Saif S."/>
            <person name="Shea T."/>
            <person name="Sisk P."/>
            <person name="Sykes S."/>
            <person name="Wortman J."/>
            <person name="Nusbaum C."/>
            <person name="Birren B."/>
        </authorList>
    </citation>
    <scope>NUCLEOTIDE SEQUENCE [LARGE SCALE GENOMIC DNA]</scope>
    <source>
        <strain evidence="15">A-37</strain>
    </source>
</reference>
<dbReference type="InterPro" id="IPR052004">
    <property type="entry name" value="Dynein_assembly_factor_4"/>
</dbReference>
<evidence type="ECO:0000256" key="2">
    <source>
        <dbReference type="ARBA" id="ARBA00004487"/>
    </source>
</evidence>
<feature type="chain" id="PRO_5008127904" description="Dynein axonemal assembly factor 4" evidence="12">
    <location>
        <begin position="19"/>
        <end position="467"/>
    </location>
</feature>
<evidence type="ECO:0000256" key="3">
    <source>
        <dbReference type="ARBA" id="ARBA00022490"/>
    </source>
</evidence>
<keyword evidence="4" id="KW-0677">Repeat</keyword>
<keyword evidence="8" id="KW-0966">Cell projection</keyword>
<proteinExistence type="predicted"/>
<sequence>MVVFFFVARFCCCPPSSAISDASSGRANRTALNNSSRLRCLPANRLSRPSTSRQPAESEREQCQATGVAMPLTPKNYTWHQKFSRSDVPHGDSDPSDIILRVPFPGNRFQPDDIFTTEQFLKISRPPHYWELFLCHPIDPDVSRCIILENEVVFELVKKDSTLRWDAVELDVPRAERTALKEHYLEQHRKHLEERSKQSAVEKDRKKKHEIHRQIERERNDRTAIDTLLEESKQRELKRMELAMVKEYRPDPQQKSEKKSSSNRATSELCVPEPSQSPPAVRCSGTLEVTFSERTFVTPKRESMEQTELEWTRKQAAARRAVGFADDDLRPDERNPEWLKQRGDTFFQQKNFLAAISAYSAGIRLTKDYYALFLNRSAAHLALENYQRCAEDCSAALELLQPAVESNRKARVACLARRAAALVKLGFLQQGYEEMVAASRLDPKEESLRIEVERLRRCMDDQSESDE</sequence>
<evidence type="ECO:0000256" key="11">
    <source>
        <dbReference type="SAM" id="MobiDB-lite"/>
    </source>
</evidence>
<dbReference type="GO" id="GO:0120293">
    <property type="term" value="C:dynein axonemal particle"/>
    <property type="evidence" value="ECO:0007669"/>
    <property type="project" value="UniProtKB-SubCell"/>
</dbReference>
<name>A0A182M6D7_9DIPT</name>
<dbReference type="EnsemblMetazoa" id="ACUA010602-RA">
    <property type="protein sequence ID" value="ACUA010602-PA"/>
    <property type="gene ID" value="ACUA010602"/>
</dbReference>